<gene>
    <name evidence="2" type="ORF">KSX_40430</name>
</gene>
<keyword evidence="1" id="KW-0732">Signal</keyword>
<organism evidence="2 3">
    <name type="scientific">Ktedonospora formicarum</name>
    <dbReference type="NCBI Taxonomy" id="2778364"/>
    <lineage>
        <taxon>Bacteria</taxon>
        <taxon>Bacillati</taxon>
        <taxon>Chloroflexota</taxon>
        <taxon>Ktedonobacteria</taxon>
        <taxon>Ktedonobacterales</taxon>
        <taxon>Ktedonobacteraceae</taxon>
        <taxon>Ktedonospora</taxon>
    </lineage>
</organism>
<dbReference type="AlphaFoldDB" id="A0A8J3MSA0"/>
<comment type="caution">
    <text evidence="2">The sequence shown here is derived from an EMBL/GenBank/DDBJ whole genome shotgun (WGS) entry which is preliminary data.</text>
</comment>
<reference evidence="2" key="1">
    <citation type="submission" date="2020-10" db="EMBL/GenBank/DDBJ databases">
        <title>Taxonomic study of unclassified bacteria belonging to the class Ktedonobacteria.</title>
        <authorList>
            <person name="Yabe S."/>
            <person name="Wang C.M."/>
            <person name="Zheng Y."/>
            <person name="Sakai Y."/>
            <person name="Cavaletti L."/>
            <person name="Monciardini P."/>
            <person name="Donadio S."/>
        </authorList>
    </citation>
    <scope>NUCLEOTIDE SEQUENCE</scope>
    <source>
        <strain evidence="2">SOSP1-1</strain>
    </source>
</reference>
<protein>
    <recommendedName>
        <fullName evidence="4">Lipoprotein</fullName>
    </recommendedName>
</protein>
<evidence type="ECO:0000256" key="1">
    <source>
        <dbReference type="SAM" id="SignalP"/>
    </source>
</evidence>
<evidence type="ECO:0008006" key="4">
    <source>
        <dbReference type="Google" id="ProtNLM"/>
    </source>
</evidence>
<evidence type="ECO:0000313" key="2">
    <source>
        <dbReference type="EMBL" id="GHO45880.1"/>
    </source>
</evidence>
<proteinExistence type="predicted"/>
<dbReference type="PROSITE" id="PS51257">
    <property type="entry name" value="PROKAR_LIPOPROTEIN"/>
    <property type="match status" value="1"/>
</dbReference>
<dbReference type="Proteomes" id="UP000612362">
    <property type="component" value="Unassembled WGS sequence"/>
</dbReference>
<accession>A0A8J3MSA0</accession>
<evidence type="ECO:0000313" key="3">
    <source>
        <dbReference type="Proteomes" id="UP000612362"/>
    </source>
</evidence>
<feature type="signal peptide" evidence="1">
    <location>
        <begin position="1"/>
        <end position="29"/>
    </location>
</feature>
<sequence length="199" mass="21929">MLFDRGVSMKKVSILLASFALFATLFVSACDTSSDTDTVQTQPTATPTATTQTFQKDGFQVDYSQQWTESAPATDIYSFAGPNGITQFTIHMKALYFDVDSMLQDLTPGQKLTCTKDSQPEESIVIDKKTFLSDTSDCTNDKKEKIKVATLVYTPASADNSQPTTEKNQIVILLESSASTYDQDHGTYFQPMIDSLTFS</sequence>
<name>A0A8J3MSA0_9CHLR</name>
<dbReference type="EMBL" id="BNJF01000002">
    <property type="protein sequence ID" value="GHO45880.1"/>
    <property type="molecule type" value="Genomic_DNA"/>
</dbReference>
<feature type="chain" id="PRO_5035272589" description="Lipoprotein" evidence="1">
    <location>
        <begin position="30"/>
        <end position="199"/>
    </location>
</feature>
<keyword evidence="3" id="KW-1185">Reference proteome</keyword>